<proteinExistence type="predicted"/>
<dbReference type="EMBL" id="BAABAQ010000001">
    <property type="protein sequence ID" value="GAA4182989.1"/>
    <property type="molecule type" value="Genomic_DNA"/>
</dbReference>
<evidence type="ECO:0000259" key="1">
    <source>
        <dbReference type="SMART" id="SM00829"/>
    </source>
</evidence>
<dbReference type="InterPro" id="IPR013149">
    <property type="entry name" value="ADH-like_C"/>
</dbReference>
<organism evidence="2 3">
    <name type="scientific">Streptosporangium oxazolinicum</name>
    <dbReference type="NCBI Taxonomy" id="909287"/>
    <lineage>
        <taxon>Bacteria</taxon>
        <taxon>Bacillati</taxon>
        <taxon>Actinomycetota</taxon>
        <taxon>Actinomycetes</taxon>
        <taxon>Streptosporangiales</taxon>
        <taxon>Streptosporangiaceae</taxon>
        <taxon>Streptosporangium</taxon>
    </lineage>
</organism>
<dbReference type="Gene3D" id="3.40.50.720">
    <property type="entry name" value="NAD(P)-binding Rossmann-like Domain"/>
    <property type="match status" value="1"/>
</dbReference>
<dbReference type="Pfam" id="PF08240">
    <property type="entry name" value="ADH_N"/>
    <property type="match status" value="1"/>
</dbReference>
<dbReference type="PANTHER" id="PTHR45033:SF2">
    <property type="entry name" value="ZINC-TYPE ALCOHOL DEHYDROGENASE-LIKE PROTEIN C1773.06C"/>
    <property type="match status" value="1"/>
</dbReference>
<evidence type="ECO:0000313" key="3">
    <source>
        <dbReference type="Proteomes" id="UP001501251"/>
    </source>
</evidence>
<gene>
    <name evidence="2" type="ORF">GCM10022252_09740</name>
</gene>
<reference evidence="3" key="1">
    <citation type="journal article" date="2019" name="Int. J. Syst. Evol. Microbiol.">
        <title>The Global Catalogue of Microorganisms (GCM) 10K type strain sequencing project: providing services to taxonomists for standard genome sequencing and annotation.</title>
        <authorList>
            <consortium name="The Broad Institute Genomics Platform"/>
            <consortium name="The Broad Institute Genome Sequencing Center for Infectious Disease"/>
            <person name="Wu L."/>
            <person name="Ma J."/>
        </authorList>
    </citation>
    <scope>NUCLEOTIDE SEQUENCE [LARGE SCALE GENOMIC DNA]</scope>
    <source>
        <strain evidence="3">JCM 17388</strain>
    </source>
</reference>
<dbReference type="Proteomes" id="UP001501251">
    <property type="component" value="Unassembled WGS sequence"/>
</dbReference>
<dbReference type="PANTHER" id="PTHR45033">
    <property type="match status" value="1"/>
</dbReference>
<dbReference type="SUPFAM" id="SSF50129">
    <property type="entry name" value="GroES-like"/>
    <property type="match status" value="1"/>
</dbReference>
<dbReference type="SMART" id="SM00829">
    <property type="entry name" value="PKS_ER"/>
    <property type="match status" value="1"/>
</dbReference>
<keyword evidence="3" id="KW-1185">Reference proteome</keyword>
<dbReference type="Pfam" id="PF00107">
    <property type="entry name" value="ADH_zinc_N"/>
    <property type="match status" value="1"/>
</dbReference>
<name>A0ABP8AFB9_9ACTN</name>
<protein>
    <submittedName>
        <fullName evidence="2">NAD(P)-dependent alcohol dehydrogenase</fullName>
    </submittedName>
</protein>
<dbReference type="InterPro" id="IPR052711">
    <property type="entry name" value="Zinc_ADH-like"/>
</dbReference>
<feature type="domain" description="Enoyl reductase (ER)" evidence="1">
    <location>
        <begin position="5"/>
        <end position="324"/>
    </location>
</feature>
<dbReference type="CDD" id="cd08276">
    <property type="entry name" value="MDR7"/>
    <property type="match status" value="1"/>
</dbReference>
<evidence type="ECO:0000313" key="2">
    <source>
        <dbReference type="EMBL" id="GAA4182989.1"/>
    </source>
</evidence>
<dbReference type="InterPro" id="IPR013154">
    <property type="entry name" value="ADH-like_N"/>
</dbReference>
<dbReference type="Gene3D" id="3.90.180.10">
    <property type="entry name" value="Medium-chain alcohol dehydrogenases, catalytic domain"/>
    <property type="match status" value="1"/>
</dbReference>
<dbReference type="SUPFAM" id="SSF51735">
    <property type="entry name" value="NAD(P)-binding Rossmann-fold domains"/>
    <property type="match status" value="1"/>
</dbReference>
<dbReference type="InterPro" id="IPR020843">
    <property type="entry name" value="ER"/>
</dbReference>
<accession>A0ABP8AFB9</accession>
<comment type="caution">
    <text evidence="2">The sequence shown here is derived from an EMBL/GenBank/DDBJ whole genome shotgun (WGS) entry which is preliminary data.</text>
</comment>
<sequence>MNIPGSDIPFRLVEEAVPAPGRGEVLVRVRASSLNYRDPALASGHYPYPMEPERVALADGAGEIAAVGPEARRFAVGDRVASTFFPTWYGGAFRQVPEMYVTTRDGWLTEYKVVDEDALVAVPAHLGFEEAAALPCALVTAWNAVRGAGVGDVVLTQGTGGVALFAVQLARALGAEVVATTSDPAKVALLEKLGADAVIDSRATPEWGAEVLAATGGHGADLVVELGGQSTIAQSIAALAYRGTISQVGLLGAAGAGLDLAAFFGKQAVLRSIPVGSRSDLEDALRVVAAREIHPVIDRIFDFDDATAAWAHFSAPGRVGKVVIRH</sequence>
<dbReference type="InterPro" id="IPR036291">
    <property type="entry name" value="NAD(P)-bd_dom_sf"/>
</dbReference>
<dbReference type="InterPro" id="IPR011032">
    <property type="entry name" value="GroES-like_sf"/>
</dbReference>